<evidence type="ECO:0000256" key="2">
    <source>
        <dbReference type="ARBA" id="ARBA00012418"/>
    </source>
</evidence>
<dbReference type="EC" id="2.7.7.6" evidence="2"/>
<dbReference type="AlphaFoldDB" id="A0A8T0U9Y6"/>
<evidence type="ECO:0000259" key="8">
    <source>
        <dbReference type="SMART" id="SM00663"/>
    </source>
</evidence>
<dbReference type="GO" id="GO:0003899">
    <property type="term" value="F:DNA-directed RNA polymerase activity"/>
    <property type="evidence" value="ECO:0007669"/>
    <property type="project" value="UniProtKB-EC"/>
</dbReference>
<evidence type="ECO:0000256" key="1">
    <source>
        <dbReference type="ARBA" id="ARBA00004026"/>
    </source>
</evidence>
<organism evidence="9 10">
    <name type="scientific">Panicum virgatum</name>
    <name type="common">Blackwell switchgrass</name>
    <dbReference type="NCBI Taxonomy" id="38727"/>
    <lineage>
        <taxon>Eukaryota</taxon>
        <taxon>Viridiplantae</taxon>
        <taxon>Streptophyta</taxon>
        <taxon>Embryophyta</taxon>
        <taxon>Tracheophyta</taxon>
        <taxon>Spermatophyta</taxon>
        <taxon>Magnoliopsida</taxon>
        <taxon>Liliopsida</taxon>
        <taxon>Poales</taxon>
        <taxon>Poaceae</taxon>
        <taxon>PACMAD clade</taxon>
        <taxon>Panicoideae</taxon>
        <taxon>Panicodae</taxon>
        <taxon>Paniceae</taxon>
        <taxon>Panicinae</taxon>
        <taxon>Panicum</taxon>
        <taxon>Panicum sect. Hiantes</taxon>
    </lineage>
</organism>
<reference evidence="9" key="1">
    <citation type="submission" date="2020-05" db="EMBL/GenBank/DDBJ databases">
        <title>WGS assembly of Panicum virgatum.</title>
        <authorList>
            <person name="Lovell J.T."/>
            <person name="Jenkins J."/>
            <person name="Shu S."/>
            <person name="Juenger T.E."/>
            <person name="Schmutz J."/>
        </authorList>
    </citation>
    <scope>NUCLEOTIDE SEQUENCE</scope>
    <source>
        <strain evidence="9">AP13</strain>
    </source>
</reference>
<keyword evidence="4" id="KW-0808">Transferase</keyword>
<evidence type="ECO:0000256" key="3">
    <source>
        <dbReference type="ARBA" id="ARBA00022478"/>
    </source>
</evidence>
<dbReference type="PANTHER" id="PTHR19376">
    <property type="entry name" value="DNA-DIRECTED RNA POLYMERASE"/>
    <property type="match status" value="1"/>
</dbReference>
<comment type="function">
    <text evidence="1">DNA-dependent RNA polymerase catalyzes the transcription of DNA into RNA using the four ribonucleoside triphosphates as substrates.</text>
</comment>
<evidence type="ECO:0000256" key="7">
    <source>
        <dbReference type="ARBA" id="ARBA00048552"/>
    </source>
</evidence>
<feature type="domain" description="RNA polymerase N-terminal" evidence="8">
    <location>
        <begin position="1"/>
        <end position="142"/>
    </location>
</feature>
<dbReference type="Gene3D" id="1.10.40.90">
    <property type="match status" value="1"/>
</dbReference>
<dbReference type="InterPro" id="IPR006592">
    <property type="entry name" value="RNA_pol_N"/>
</dbReference>
<proteinExistence type="predicted"/>
<dbReference type="Gene3D" id="2.40.40.20">
    <property type="match status" value="1"/>
</dbReference>
<dbReference type="SMART" id="SM00663">
    <property type="entry name" value="RPOLA_N"/>
    <property type="match status" value="1"/>
</dbReference>
<dbReference type="Proteomes" id="UP000823388">
    <property type="component" value="Chromosome 3N"/>
</dbReference>
<evidence type="ECO:0000256" key="4">
    <source>
        <dbReference type="ARBA" id="ARBA00022679"/>
    </source>
</evidence>
<evidence type="ECO:0000256" key="6">
    <source>
        <dbReference type="ARBA" id="ARBA00023163"/>
    </source>
</evidence>
<evidence type="ECO:0000256" key="5">
    <source>
        <dbReference type="ARBA" id="ARBA00022695"/>
    </source>
</evidence>
<dbReference type="EMBL" id="CM029042">
    <property type="protein sequence ID" value="KAG2621512.1"/>
    <property type="molecule type" value="Genomic_DNA"/>
</dbReference>
<name>A0A8T0U9Y6_PANVG</name>
<protein>
    <recommendedName>
        <fullName evidence="2">DNA-directed RNA polymerase</fullName>
        <ecNumber evidence="2">2.7.7.6</ecNumber>
    </recommendedName>
</protein>
<evidence type="ECO:0000313" key="10">
    <source>
        <dbReference type="Proteomes" id="UP000823388"/>
    </source>
</evidence>
<accession>A0A8T0U9Y6</accession>
<keyword evidence="3" id="KW-0240">DNA-directed RNA polymerase</keyword>
<dbReference type="GO" id="GO:0003677">
    <property type="term" value="F:DNA binding"/>
    <property type="evidence" value="ECO:0007669"/>
    <property type="project" value="InterPro"/>
</dbReference>
<sequence length="142" mass="16334">MCQKKLVQEAVDTLLDSGSRGQPTRDDHNKVYKSLLDVIEGKQGRFRKTLFGKWVDYPGHYVIVVGPSLSLHQCGLTLEIAIKPFQLFAIHDLITKRATSNVRIAKRKFWEKEHIVWEILQEVMRGHPVLLNRAPTLHRLGI</sequence>
<dbReference type="SUPFAM" id="SSF64484">
    <property type="entry name" value="beta and beta-prime subunits of DNA dependent RNA-polymerase"/>
    <property type="match status" value="1"/>
</dbReference>
<keyword evidence="6" id="KW-0804">Transcription</keyword>
<dbReference type="PANTHER" id="PTHR19376:SF54">
    <property type="entry name" value="DNA-DIRECTED RNA POLYMERASE SUBUNIT BETA"/>
    <property type="match status" value="1"/>
</dbReference>
<dbReference type="GO" id="GO:0006351">
    <property type="term" value="P:DNA-templated transcription"/>
    <property type="evidence" value="ECO:0007669"/>
    <property type="project" value="InterPro"/>
</dbReference>
<comment type="caution">
    <text evidence="9">The sequence shown here is derived from an EMBL/GenBank/DDBJ whole genome shotgun (WGS) entry which is preliminary data.</text>
</comment>
<keyword evidence="10" id="KW-1185">Reference proteome</keyword>
<evidence type="ECO:0000313" key="9">
    <source>
        <dbReference type="EMBL" id="KAG2621512.1"/>
    </source>
</evidence>
<dbReference type="InterPro" id="IPR045867">
    <property type="entry name" value="DNA-dir_RpoC_beta_prime"/>
</dbReference>
<keyword evidence="5" id="KW-0548">Nucleotidyltransferase</keyword>
<dbReference type="GO" id="GO:0000428">
    <property type="term" value="C:DNA-directed RNA polymerase complex"/>
    <property type="evidence" value="ECO:0007669"/>
    <property type="project" value="UniProtKB-KW"/>
</dbReference>
<comment type="catalytic activity">
    <reaction evidence="7">
        <text>RNA(n) + a ribonucleoside 5'-triphosphate = RNA(n+1) + diphosphate</text>
        <dbReference type="Rhea" id="RHEA:21248"/>
        <dbReference type="Rhea" id="RHEA-COMP:14527"/>
        <dbReference type="Rhea" id="RHEA-COMP:17342"/>
        <dbReference type="ChEBI" id="CHEBI:33019"/>
        <dbReference type="ChEBI" id="CHEBI:61557"/>
        <dbReference type="ChEBI" id="CHEBI:140395"/>
        <dbReference type="EC" id="2.7.7.6"/>
    </reaction>
</comment>
<gene>
    <name evidence="9" type="ORF">PVAP13_3NG319760</name>
</gene>